<sequence length="90" mass="10457">MRKRQELEKRGLRPGIDDTTTDYVIHAEAPKYDFLKNDTCILAPEITQGPYWYPPHELLRQDMTENEVGVPLELEIGIIDLVALQCFWVV</sequence>
<gene>
    <name evidence="1" type="ORF">PRZ48_009605</name>
</gene>
<protein>
    <submittedName>
        <fullName evidence="1">Uncharacterized protein</fullName>
    </submittedName>
</protein>
<dbReference type="InterPro" id="IPR015889">
    <property type="entry name" value="Intradiol_dOase_core"/>
</dbReference>
<proteinExistence type="predicted"/>
<dbReference type="Gene3D" id="2.60.130.10">
    <property type="entry name" value="Aromatic compound dioxygenase"/>
    <property type="match status" value="1"/>
</dbReference>
<dbReference type="SUPFAM" id="SSF49482">
    <property type="entry name" value="Aromatic compound dioxygenase"/>
    <property type="match status" value="1"/>
</dbReference>
<keyword evidence="2" id="KW-1185">Reference proteome</keyword>
<dbReference type="EMBL" id="JAXOVC010000007">
    <property type="protein sequence ID" value="KAK4499093.1"/>
    <property type="molecule type" value="Genomic_DNA"/>
</dbReference>
<name>A0ABR0ED85_ZASCE</name>
<dbReference type="Proteomes" id="UP001305779">
    <property type="component" value="Unassembled WGS sequence"/>
</dbReference>
<dbReference type="PANTHER" id="PTHR34315:SF1">
    <property type="entry name" value="INTRADIOL RING-CLEAVAGE DIOXYGENASES DOMAIN-CONTAINING PROTEIN-RELATED"/>
    <property type="match status" value="1"/>
</dbReference>
<reference evidence="1 2" key="1">
    <citation type="journal article" date="2023" name="G3 (Bethesda)">
        <title>A chromosome-level genome assembly of Zasmidium syzygii isolated from banana leaves.</title>
        <authorList>
            <person name="van Westerhoven A.C."/>
            <person name="Mehrabi R."/>
            <person name="Talebi R."/>
            <person name="Steentjes M.B.F."/>
            <person name="Corcolon B."/>
            <person name="Chong P.A."/>
            <person name="Kema G.H.J."/>
            <person name="Seidl M.F."/>
        </authorList>
    </citation>
    <scope>NUCLEOTIDE SEQUENCE [LARGE SCALE GENOMIC DNA]</scope>
    <source>
        <strain evidence="1 2">P124</strain>
    </source>
</reference>
<comment type="caution">
    <text evidence="1">The sequence shown here is derived from an EMBL/GenBank/DDBJ whole genome shotgun (WGS) entry which is preliminary data.</text>
</comment>
<organism evidence="1 2">
    <name type="scientific">Zasmidium cellare</name>
    <name type="common">Wine cellar mold</name>
    <name type="synonym">Racodium cellare</name>
    <dbReference type="NCBI Taxonomy" id="395010"/>
    <lineage>
        <taxon>Eukaryota</taxon>
        <taxon>Fungi</taxon>
        <taxon>Dikarya</taxon>
        <taxon>Ascomycota</taxon>
        <taxon>Pezizomycotina</taxon>
        <taxon>Dothideomycetes</taxon>
        <taxon>Dothideomycetidae</taxon>
        <taxon>Mycosphaerellales</taxon>
        <taxon>Mycosphaerellaceae</taxon>
        <taxon>Zasmidium</taxon>
    </lineage>
</organism>
<evidence type="ECO:0000313" key="2">
    <source>
        <dbReference type="Proteomes" id="UP001305779"/>
    </source>
</evidence>
<evidence type="ECO:0000313" key="1">
    <source>
        <dbReference type="EMBL" id="KAK4499093.1"/>
    </source>
</evidence>
<accession>A0ABR0ED85</accession>
<dbReference type="PANTHER" id="PTHR34315">
    <property type="match status" value="1"/>
</dbReference>